<dbReference type="Gene3D" id="3.40.50.1820">
    <property type="entry name" value="alpha/beta hydrolase"/>
    <property type="match status" value="1"/>
</dbReference>
<comment type="similarity">
    <text evidence="1">Belongs to the peptidase S33 family.</text>
</comment>
<comment type="caution">
    <text evidence="7">The sequence shown here is derived from an EMBL/GenBank/DDBJ whole genome shotgun (WGS) entry which is preliminary data.</text>
</comment>
<dbReference type="PANTHER" id="PTHR43248">
    <property type="entry name" value="2-SUCCINYL-6-HYDROXY-2,4-CYCLOHEXADIENE-1-CARBOXYLATE SYNTHASE"/>
    <property type="match status" value="1"/>
</dbReference>
<evidence type="ECO:0000256" key="2">
    <source>
        <dbReference type="ARBA" id="ARBA00022729"/>
    </source>
</evidence>
<reference evidence="7" key="1">
    <citation type="submission" date="2020-12" db="EMBL/GenBank/DDBJ databases">
        <title>Prauserella sp. ASG 168, a novel actinomycete isolated from cave rock.</title>
        <authorList>
            <person name="Suriyachadkun C."/>
        </authorList>
    </citation>
    <scope>NUCLEOTIDE SEQUENCE</scope>
    <source>
        <strain evidence="7">ASG 168</strain>
    </source>
</reference>
<evidence type="ECO:0000259" key="6">
    <source>
        <dbReference type="Pfam" id="PF08386"/>
    </source>
</evidence>
<dbReference type="AlphaFoldDB" id="A0A934QWD9"/>
<dbReference type="EMBL" id="JAENJH010000007">
    <property type="protein sequence ID" value="MBK1787653.1"/>
    <property type="molecule type" value="Genomic_DNA"/>
</dbReference>
<dbReference type="PANTHER" id="PTHR43248:SF29">
    <property type="entry name" value="TRIPEPTIDYL AMINOPEPTIDASE"/>
    <property type="match status" value="1"/>
</dbReference>
<evidence type="ECO:0000313" key="7">
    <source>
        <dbReference type="EMBL" id="MBK1787653.1"/>
    </source>
</evidence>
<organism evidence="7 8">
    <name type="scientific">Prauserella cavernicola</name>
    <dbReference type="NCBI Taxonomy" id="2800127"/>
    <lineage>
        <taxon>Bacteria</taxon>
        <taxon>Bacillati</taxon>
        <taxon>Actinomycetota</taxon>
        <taxon>Actinomycetes</taxon>
        <taxon>Pseudonocardiales</taxon>
        <taxon>Pseudonocardiaceae</taxon>
        <taxon>Prauserella</taxon>
    </lineage>
</organism>
<feature type="signal peptide" evidence="4">
    <location>
        <begin position="1"/>
        <end position="26"/>
    </location>
</feature>
<dbReference type="InterPro" id="IPR000073">
    <property type="entry name" value="AB_hydrolase_1"/>
</dbReference>
<dbReference type="Proteomes" id="UP000635245">
    <property type="component" value="Unassembled WGS sequence"/>
</dbReference>
<accession>A0A934QWD9</accession>
<dbReference type="Pfam" id="PF08386">
    <property type="entry name" value="Abhydrolase_4"/>
    <property type="match status" value="1"/>
</dbReference>
<name>A0A934QWD9_9PSEU</name>
<sequence length="484" mass="51133">MRARATVLAVVAGMAAAGLAVTPAAAAPDLEWSECAPELNAPRGTGCATIDVPLDYEDSSGEQITLTLSAAGSLDAPEALVVNPGGPGESGIGTPKQIWSSLPPEVSSQYLVVGFDPRGVGASSPVDCGDTSGIFPTPLPPHEPADADQEQQRVDIARQAAEACAENSGDLLPHITTANAARDLDRIRSALAQDKLDYLGYSYGTKLGATYATLFPDTTGRMVLDSVVDPTVSVYESGFQQNNAMQKRAEQFFDWIAERDDQYHLGVTGSRVQRAWDEMADKLEAQPAEGKVGSAALGEMLASTMYSDTSWPTLAGAVSKYRDGDASGLVSATEELGLDTVNGSQLAYNCVDGVWPTEWQTWHDDTARSAGTAPLFAWLNTWYSASCAFWGAPPQERVEIGEGDVPPVMLVQAQDDPATPAIGAHRMQETLPGSRLVLAEGGNHGQFLFETNDCIDTPVLEYLRTGELPSADVDCPVAPAPGAN</sequence>
<feature type="domain" description="Peptidase S33 tripeptidyl aminopeptidase-like C-terminal" evidence="6">
    <location>
        <begin position="378"/>
        <end position="475"/>
    </location>
</feature>
<evidence type="ECO:0000259" key="5">
    <source>
        <dbReference type="Pfam" id="PF00561"/>
    </source>
</evidence>
<keyword evidence="8" id="KW-1185">Reference proteome</keyword>
<dbReference type="InterPro" id="IPR013595">
    <property type="entry name" value="Pept_S33_TAP-like_C"/>
</dbReference>
<keyword evidence="2 4" id="KW-0732">Signal</keyword>
<evidence type="ECO:0000313" key="8">
    <source>
        <dbReference type="Proteomes" id="UP000635245"/>
    </source>
</evidence>
<dbReference type="InterPro" id="IPR029058">
    <property type="entry name" value="AB_hydrolase_fold"/>
</dbReference>
<evidence type="ECO:0000256" key="1">
    <source>
        <dbReference type="ARBA" id="ARBA00010088"/>
    </source>
</evidence>
<dbReference type="GO" id="GO:0016787">
    <property type="term" value="F:hydrolase activity"/>
    <property type="evidence" value="ECO:0007669"/>
    <property type="project" value="UniProtKB-KW"/>
</dbReference>
<keyword evidence="3 7" id="KW-0378">Hydrolase</keyword>
<dbReference type="RefSeq" id="WP_200322504.1">
    <property type="nucleotide sequence ID" value="NZ_JAENJH010000007.1"/>
</dbReference>
<protein>
    <submittedName>
        <fullName evidence="7">Alpha/beta fold hydrolase</fullName>
    </submittedName>
</protein>
<gene>
    <name evidence="7" type="ORF">JHE00_25280</name>
</gene>
<evidence type="ECO:0000256" key="4">
    <source>
        <dbReference type="SAM" id="SignalP"/>
    </source>
</evidence>
<feature type="domain" description="AB hydrolase-1" evidence="5">
    <location>
        <begin position="79"/>
        <end position="257"/>
    </location>
</feature>
<dbReference type="SUPFAM" id="SSF53474">
    <property type="entry name" value="alpha/beta-Hydrolases"/>
    <property type="match status" value="1"/>
</dbReference>
<evidence type="ECO:0000256" key="3">
    <source>
        <dbReference type="ARBA" id="ARBA00022801"/>
    </source>
</evidence>
<dbReference type="Pfam" id="PF00561">
    <property type="entry name" value="Abhydrolase_1"/>
    <property type="match status" value="1"/>
</dbReference>
<proteinExistence type="inferred from homology"/>
<dbReference type="InterPro" id="IPR051601">
    <property type="entry name" value="Serine_prot/Carboxylest_S33"/>
</dbReference>
<feature type="chain" id="PRO_5037043702" evidence="4">
    <location>
        <begin position="27"/>
        <end position="484"/>
    </location>
</feature>